<sequence length="149" mass="17113">MLSEYQKIIKQMNDAFEEFGILIANETKKIDQFDLTMQQDLILAYIAKHLNVTANEIAHSFGITKSAVSQVLSKLEQNKMIARAVNPQNKRESFISLGENGEKYVSLLQDLDIKLIKNYYSKVDLEDLTHMTRTMEKINEVIKAKNKTT</sequence>
<dbReference type="SMART" id="SM00347">
    <property type="entry name" value="HTH_MARR"/>
    <property type="match status" value="1"/>
</dbReference>
<evidence type="ECO:0000256" key="1">
    <source>
        <dbReference type="ARBA" id="ARBA00023015"/>
    </source>
</evidence>
<dbReference type="PANTHER" id="PTHR42756:SF1">
    <property type="entry name" value="TRANSCRIPTIONAL REPRESSOR OF EMRAB OPERON"/>
    <property type="match status" value="1"/>
</dbReference>
<dbReference type="Pfam" id="PF12802">
    <property type="entry name" value="MarR_2"/>
    <property type="match status" value="1"/>
</dbReference>
<evidence type="ECO:0000259" key="4">
    <source>
        <dbReference type="PROSITE" id="PS50995"/>
    </source>
</evidence>
<dbReference type="Gene3D" id="1.10.10.10">
    <property type="entry name" value="Winged helix-like DNA-binding domain superfamily/Winged helix DNA-binding domain"/>
    <property type="match status" value="1"/>
</dbReference>
<dbReference type="EMBL" id="FOXX01000009">
    <property type="protein sequence ID" value="SFQ79242.1"/>
    <property type="molecule type" value="Genomic_DNA"/>
</dbReference>
<keyword evidence="6" id="KW-1185">Reference proteome</keyword>
<evidence type="ECO:0000256" key="2">
    <source>
        <dbReference type="ARBA" id="ARBA00023125"/>
    </source>
</evidence>
<dbReference type="SUPFAM" id="SSF46785">
    <property type="entry name" value="Winged helix' DNA-binding domain"/>
    <property type="match status" value="1"/>
</dbReference>
<protein>
    <submittedName>
        <fullName evidence="5">DNA-binding transcriptional regulator, MarR family</fullName>
    </submittedName>
</protein>
<dbReference type="RefSeq" id="WP_061805862.1">
    <property type="nucleotide sequence ID" value="NZ_FOXX01000009.1"/>
</dbReference>
<proteinExistence type="predicted"/>
<evidence type="ECO:0000313" key="6">
    <source>
        <dbReference type="Proteomes" id="UP000182762"/>
    </source>
</evidence>
<reference evidence="5 6" key="1">
    <citation type="submission" date="2016-10" db="EMBL/GenBank/DDBJ databases">
        <authorList>
            <person name="Varghese N."/>
            <person name="Submissions S."/>
        </authorList>
    </citation>
    <scope>NUCLEOTIDE SEQUENCE [LARGE SCALE GENOMIC DNA]</scope>
    <source>
        <strain evidence="5 6">DSM 13796</strain>
    </source>
</reference>
<dbReference type="InterPro" id="IPR000835">
    <property type="entry name" value="HTH_MarR-typ"/>
</dbReference>
<gene>
    <name evidence="5" type="ORF">SAMN02745910_03530</name>
</gene>
<keyword evidence="2 5" id="KW-0238">DNA-binding</keyword>
<accession>A0A1I6BE54</accession>
<evidence type="ECO:0000256" key="3">
    <source>
        <dbReference type="ARBA" id="ARBA00023163"/>
    </source>
</evidence>
<dbReference type="GO" id="GO:0003677">
    <property type="term" value="F:DNA binding"/>
    <property type="evidence" value="ECO:0007669"/>
    <property type="project" value="UniProtKB-KW"/>
</dbReference>
<dbReference type="PROSITE" id="PS50995">
    <property type="entry name" value="HTH_MARR_2"/>
    <property type="match status" value="1"/>
</dbReference>
<organism evidence="5 6">
    <name type="scientific">Priestia endophytica DSM 13796</name>
    <dbReference type="NCBI Taxonomy" id="1121089"/>
    <lineage>
        <taxon>Bacteria</taxon>
        <taxon>Bacillati</taxon>
        <taxon>Bacillota</taxon>
        <taxon>Bacilli</taxon>
        <taxon>Bacillales</taxon>
        <taxon>Bacillaceae</taxon>
        <taxon>Priestia</taxon>
    </lineage>
</organism>
<feature type="domain" description="HTH marR-type" evidence="4">
    <location>
        <begin position="1"/>
        <end position="140"/>
    </location>
</feature>
<dbReference type="Proteomes" id="UP000182762">
    <property type="component" value="Unassembled WGS sequence"/>
</dbReference>
<comment type="caution">
    <text evidence="5">The sequence shown here is derived from an EMBL/GenBank/DDBJ whole genome shotgun (WGS) entry which is preliminary data.</text>
</comment>
<dbReference type="CDD" id="cd00090">
    <property type="entry name" value="HTH_ARSR"/>
    <property type="match status" value="1"/>
</dbReference>
<keyword evidence="1" id="KW-0805">Transcription regulation</keyword>
<name>A0A1I6BE54_9BACI</name>
<dbReference type="PANTHER" id="PTHR42756">
    <property type="entry name" value="TRANSCRIPTIONAL REGULATOR, MARR"/>
    <property type="match status" value="1"/>
</dbReference>
<keyword evidence="3" id="KW-0804">Transcription</keyword>
<dbReference type="InterPro" id="IPR011991">
    <property type="entry name" value="ArsR-like_HTH"/>
</dbReference>
<dbReference type="InterPro" id="IPR036390">
    <property type="entry name" value="WH_DNA-bd_sf"/>
</dbReference>
<evidence type="ECO:0000313" key="5">
    <source>
        <dbReference type="EMBL" id="SFQ79242.1"/>
    </source>
</evidence>
<dbReference type="InterPro" id="IPR036388">
    <property type="entry name" value="WH-like_DNA-bd_sf"/>
</dbReference>
<dbReference type="GeneID" id="93712126"/>